<name>A0A7S3J9G4_9SPIT</name>
<dbReference type="GO" id="GO:0003676">
    <property type="term" value="F:nucleic acid binding"/>
    <property type="evidence" value="ECO:0007669"/>
    <property type="project" value="InterPro"/>
</dbReference>
<feature type="coiled-coil region" evidence="1">
    <location>
        <begin position="175"/>
        <end position="210"/>
    </location>
</feature>
<proteinExistence type="predicted"/>
<reference evidence="3" key="1">
    <citation type="submission" date="2021-01" db="EMBL/GenBank/DDBJ databases">
        <authorList>
            <person name="Corre E."/>
            <person name="Pelletier E."/>
            <person name="Niang G."/>
            <person name="Scheremetjew M."/>
            <person name="Finn R."/>
            <person name="Kale V."/>
            <person name="Holt S."/>
            <person name="Cochrane G."/>
            <person name="Meng A."/>
            <person name="Brown T."/>
            <person name="Cohen L."/>
        </authorList>
    </citation>
    <scope>NUCLEOTIDE SEQUENCE</scope>
    <source>
        <strain evidence="3">FSP1.4</strain>
    </source>
</reference>
<sequence>MSYSIIKFPRGKDKHDFYYYKQFDSACPVSSLISPDPATSIYVCSFTQELEEGFLKKYMGLAGHISSLHIGIYKHRKGNKKKRRTIFYAVVSYSSPASVVAMLNNASMQDKIDRLRENEAEPQLDPLGALGMEGTTEEEKQKFIDEMEDGGFTIVLPEKVGARKFVSDGAATTVKVASAKKAERLQKMLERKEEADEQEVERKKRRQRKELYKNDFYKFQIKEVKKEALVELRKGFEMDKIKLVNRKRRKVQE</sequence>
<gene>
    <name evidence="3" type="ORF">EHAR0213_LOCUS6641</name>
</gene>
<evidence type="ECO:0000256" key="1">
    <source>
        <dbReference type="SAM" id="Coils"/>
    </source>
</evidence>
<evidence type="ECO:0000313" key="3">
    <source>
        <dbReference type="EMBL" id="CAE0347730.1"/>
    </source>
</evidence>
<dbReference type="Gene3D" id="6.10.250.1770">
    <property type="match status" value="1"/>
</dbReference>
<keyword evidence="1" id="KW-0175">Coiled coil</keyword>
<organism evidence="3">
    <name type="scientific">Euplotes harpa</name>
    <dbReference type="NCBI Taxonomy" id="151035"/>
    <lineage>
        <taxon>Eukaryota</taxon>
        <taxon>Sar</taxon>
        <taxon>Alveolata</taxon>
        <taxon>Ciliophora</taxon>
        <taxon>Intramacronucleata</taxon>
        <taxon>Spirotrichea</taxon>
        <taxon>Hypotrichia</taxon>
        <taxon>Euplotida</taxon>
        <taxon>Euplotidae</taxon>
        <taxon>Euplotes</taxon>
    </lineage>
</organism>
<dbReference type="EMBL" id="HBII01015584">
    <property type="protein sequence ID" value="CAE0347730.1"/>
    <property type="molecule type" value="Transcribed_RNA"/>
</dbReference>
<dbReference type="Pfam" id="PF12923">
    <property type="entry name" value="RRP7"/>
    <property type="match status" value="1"/>
</dbReference>
<evidence type="ECO:0000259" key="2">
    <source>
        <dbReference type="Pfam" id="PF12923"/>
    </source>
</evidence>
<dbReference type="SUPFAM" id="SSF54928">
    <property type="entry name" value="RNA-binding domain, RBD"/>
    <property type="match status" value="1"/>
</dbReference>
<feature type="domain" description="Ribosomal RNA-processing protein 7 C-terminal" evidence="2">
    <location>
        <begin position="135"/>
        <end position="250"/>
    </location>
</feature>
<dbReference type="InterPro" id="IPR035979">
    <property type="entry name" value="RBD_domain_sf"/>
</dbReference>
<dbReference type="InterPro" id="IPR024326">
    <property type="entry name" value="RRP7_C"/>
</dbReference>
<dbReference type="AlphaFoldDB" id="A0A7S3J9G4"/>
<protein>
    <recommendedName>
        <fullName evidence="2">Ribosomal RNA-processing protein 7 C-terminal domain-containing protein</fullName>
    </recommendedName>
</protein>
<accession>A0A7S3J9G4</accession>